<reference evidence="2 3" key="1">
    <citation type="submission" date="2019-12" db="EMBL/GenBank/DDBJ databases">
        <title>Maritimibacter sp. nov. sp. isolated from sea sand.</title>
        <authorList>
            <person name="Kim J."/>
            <person name="Jeong S.E."/>
            <person name="Jung H.S."/>
            <person name="Jeon C.O."/>
        </authorList>
    </citation>
    <scope>NUCLEOTIDE SEQUENCE [LARGE SCALE GENOMIC DNA]</scope>
    <source>
        <strain evidence="2 3">DP07</strain>
    </source>
</reference>
<dbReference type="EMBL" id="WTUX01000012">
    <property type="protein sequence ID" value="MZR13576.1"/>
    <property type="molecule type" value="Genomic_DNA"/>
</dbReference>
<evidence type="ECO:0000313" key="2">
    <source>
        <dbReference type="EMBL" id="MZR13576.1"/>
    </source>
</evidence>
<feature type="signal peptide" evidence="1">
    <location>
        <begin position="1"/>
        <end position="21"/>
    </location>
</feature>
<protein>
    <submittedName>
        <fullName evidence="2">Uncharacterized protein</fullName>
    </submittedName>
</protein>
<proteinExistence type="predicted"/>
<evidence type="ECO:0000256" key="1">
    <source>
        <dbReference type="SAM" id="SignalP"/>
    </source>
</evidence>
<dbReference type="AlphaFoldDB" id="A0A845M1X9"/>
<evidence type="ECO:0000313" key="3">
    <source>
        <dbReference type="Proteomes" id="UP000467322"/>
    </source>
</evidence>
<comment type="caution">
    <text evidence="2">The sequence shown here is derived from an EMBL/GenBank/DDBJ whole genome shotgun (WGS) entry which is preliminary data.</text>
</comment>
<keyword evidence="3" id="KW-1185">Reference proteome</keyword>
<feature type="chain" id="PRO_5032445793" evidence="1">
    <location>
        <begin position="22"/>
        <end position="119"/>
    </location>
</feature>
<dbReference type="RefSeq" id="WP_161351700.1">
    <property type="nucleotide sequence ID" value="NZ_WTUX01000012.1"/>
</dbReference>
<gene>
    <name evidence="2" type="ORF">GQE99_11170</name>
</gene>
<name>A0A845M1X9_9RHOB</name>
<organism evidence="2 3">
    <name type="scientific">Maritimibacter harenae</name>
    <dbReference type="NCBI Taxonomy" id="2606218"/>
    <lineage>
        <taxon>Bacteria</taxon>
        <taxon>Pseudomonadati</taxon>
        <taxon>Pseudomonadota</taxon>
        <taxon>Alphaproteobacteria</taxon>
        <taxon>Rhodobacterales</taxon>
        <taxon>Roseobacteraceae</taxon>
        <taxon>Maritimibacter</taxon>
    </lineage>
</organism>
<dbReference type="Proteomes" id="UP000467322">
    <property type="component" value="Unassembled WGS sequence"/>
</dbReference>
<accession>A0A845M1X9</accession>
<keyword evidence="1" id="KW-0732">Signal</keyword>
<sequence>MLRAAAYLCAALLLSLQPATAQTCTPVEMEGDTRIEGIAPPDGVVCYDLRFPQGQNLSLEVLDGINVSLTVPGYYDARNERQFIGNLPGQLEIRVFQLMRSVTEEPFTVLVRFEPPGNG</sequence>